<dbReference type="PROSITE" id="PS01186">
    <property type="entry name" value="EGF_2"/>
    <property type="match status" value="3"/>
</dbReference>
<dbReference type="SMART" id="SM00604">
    <property type="entry name" value="MD"/>
    <property type="match status" value="3"/>
</dbReference>
<dbReference type="Gene3D" id="3.40.50.410">
    <property type="entry name" value="von Willebrand factor, type A domain"/>
    <property type="match status" value="2"/>
</dbReference>
<dbReference type="Pfam" id="PF00059">
    <property type="entry name" value="Lectin_C"/>
    <property type="match status" value="1"/>
</dbReference>
<dbReference type="EMBL" id="CATQJA010002665">
    <property type="protein sequence ID" value="CAJ0583084.1"/>
    <property type="molecule type" value="Genomic_DNA"/>
</dbReference>
<reference evidence="9" key="1">
    <citation type="submission" date="2023-06" db="EMBL/GenBank/DDBJ databases">
        <authorList>
            <person name="Delattre M."/>
        </authorList>
    </citation>
    <scope>NUCLEOTIDE SEQUENCE</scope>
    <source>
        <strain evidence="9">AF72</strain>
    </source>
</reference>
<dbReference type="SMART" id="SM00181">
    <property type="entry name" value="EGF"/>
    <property type="match status" value="4"/>
</dbReference>
<dbReference type="PROSITE" id="PS50234">
    <property type="entry name" value="VWFA"/>
    <property type="match status" value="1"/>
</dbReference>
<dbReference type="InterPro" id="IPR057085">
    <property type="entry name" value="Ig_Irg-7"/>
</dbReference>
<keyword evidence="10" id="KW-1185">Reference proteome</keyword>
<dbReference type="Gene3D" id="3.10.100.10">
    <property type="entry name" value="Mannose-Binding Protein A, subunit A"/>
    <property type="match status" value="1"/>
</dbReference>
<dbReference type="InterPro" id="IPR036465">
    <property type="entry name" value="vWFA_dom_sf"/>
</dbReference>
<dbReference type="InterPro" id="IPR016186">
    <property type="entry name" value="C-type_lectin-like/link_sf"/>
</dbReference>
<keyword evidence="4" id="KW-0245">EGF-like domain</keyword>
<dbReference type="SUPFAM" id="SSF53300">
    <property type="entry name" value="vWA-like"/>
    <property type="match status" value="2"/>
</dbReference>
<feature type="domain" description="EGF-like" evidence="6">
    <location>
        <begin position="849"/>
        <end position="881"/>
    </location>
</feature>
<dbReference type="Pfam" id="PF25106">
    <property type="entry name" value="VWA_4"/>
    <property type="match status" value="1"/>
</dbReference>
<evidence type="ECO:0000256" key="3">
    <source>
        <dbReference type="ARBA" id="ARBA00022729"/>
    </source>
</evidence>
<dbReference type="SMART" id="SM00327">
    <property type="entry name" value="VWA"/>
    <property type="match status" value="1"/>
</dbReference>
<evidence type="ECO:0000259" key="7">
    <source>
        <dbReference type="PROSITE" id="PS50041"/>
    </source>
</evidence>
<feature type="domain" description="VWFA" evidence="8">
    <location>
        <begin position="1967"/>
        <end position="2151"/>
    </location>
</feature>
<sequence length="2158" mass="239984">MWLRTAALVAVLLVLGQSLERRNYGFSQAEIKEVKERLVKLRQFRDAKLAHMDLPQVEEPKFVPRAVEPIGLVGANGCDPGYMGPNCKNPICKNETSPYLTHDGMAGIGDRVEVEVSLRCQERFTFPVDFTMSQDVHITVTQTVAGRPFSRLYDPLGNEVLACGDEVVSQSETVQKYCELIRTNGEGLYTAVLNSEMEGPCAYEVNAQTFLFPDGGFVLTPQDDVVPEFITGENDAINALPVQGTPYYFAFKMTHDIYPVTPEVLHIYQNGRWSENFDFVARYHCATPHITTTTFNCTQMNYYHMKFQGTDEHGNQWQRVYNFDCDAAIPTGAYTGTYPTPQPQDKCDNEGQLSANGTCYCGPFFEGPQCELRKCLNDGRYDFQNQRCVCQTGYQGDSCEHVFCPNPNWQINDLRQRALGFVVRSSQSMMAQMDQIVAAATNITAAFSAFHPDYLQAYVLSVVQNNAVLFTHEFQNYNDFISAIRSMTHPPTDTDCDDALLLGVTEVLEQPSFQKYQKSPIFIYSDGTANDDVDVRYALLNQLSHFRGQLFFMLSDSVTGRCNIALNDVGYSQMRGLAAFSQGQVIKTPLDQIASASVALAESTWMMNELITNDLEDCRMAPKYNTFFVDETTDYLVISATGDKLAALVTAPNRTVLKPIQWYQTGNLYLWVIDTPDLYVGNWLVSISTLSADKSVCQYRVTARSNYDLFIGITNSLNSDETDTQPTWRQPAHLVAHINNVFHPDLLGLHAEVMVTTNDVGGRREMVYASSGIFRDSCNFYLYFGSFTCQRPNMMYYVSVYTTDSQGHTLLRTSTGFCSASAPTVIPPDGCANGGVMVNGTCICAAHYNGPKCQSVICENQGTPLFGACQCPAGFSGDFCEYSSCNQRNTFTEFFLNRKTLSVLVHDSITTRSVMRTLNDTLPRLVEDIRFTHREWITGYQIVRFNSTTHTAVADTNDPNAFIKGMRTLAQRNYDNSEISCLDLDLFPALYETLTSHDASFGGIVYVFINGLPKLNAPVLSKIFNHLEVTKTSVNIIQTATSPCGKDIYDAASTSLMSLAEFSSGMFTISMANKAGDIFSALPTTYSSQLVTENWLADCTKPTTFYIPVDSLTQSLSVVINGDLVNDPVYTAPDGGRFKVLNMWNDVGYGSRGDQVIQPCEQGWDQYDNRCFKFGLTHASWDDAALACHQQGASLASVFNQGDQDYLSYQAGSSVDYWIGLNDKKTTGKFEWDTPFNFSLTLDTTGYANWASGQPITDPTKTCVYDSQKGITGPKGWNVVDCSQQFSYVCQKHIYNQFFEPRDPNSDFLPRGIWQVQVQTDEGSCSVAAAAQSQLRVYVEYTTDIHDDFGYVEPFQGPVENRIIAHVTGLLPSTKYSLEYAHFYQNNLTIIQAQPMRYRDNCLFDFISAPFQCPYPTFQMMLSGVDNYGYLYQRVLPVSCLGGPTPSDCENGGQYYRGQCICPPHLYGEYCQVADCENGGRVTGSLNSCDCPPGFSGRFCEIAQCTRGGNKPDVDTEHRTFVLLLDGIQTGTYTNLLGKIDIVLSTFFNTTGTSFPTWFSSYVGVIYRNQNLTDHGGAVLPLITNSDPGEFINSIKTTLTNQPAATDDVSRSIFTSMVTALTAPQVKSRSVAYAILNGFPDDFADIDLAMDAISRTHTQVNLLVFGDKGTPGNATYPALEPLFDTIHMSGGAVYFLTDENTFATQWGAISLTLHDSYYLLSTFRQDCSNLDEYLQTGANMSTTVIDMFAEQKPDVSISWPNGTKIRPVYTLQTNTNTIGVFNNLWTPGIMRLGIDDNQTRSGGCLLNVRGVSNLEVMLAFTQDVAEDGGLHSNDAYLFPEAGFESNAVVAAVNDGSTILQYVQLFDVDERRLQWASPLVARAGCTYPYISRDTFHCNRHSFTVAIDGLDFEGHPFRRMFTIHCIGFIPTRAPYTGTPYTGTFPTRDFPTTSPLPVYPTCAKETPKIDLVIAFDSSETMTEDVYLGIIDQFYTLSNLVVFGTANTRVLMGTYDNIAHFERQDFNDTTNISSYLTRIVELMFAGYTGGEGNNIQAVLDYLVRNENAVTPFRPDARKMIVLFSSLGWDKGNSGKGFLDPTADVNDLKGLNLEFYPIGWGSKANMTQLQALSSCARHAQTEYELTDSLNWLWSNICSANVTC</sequence>
<dbReference type="PROSITE" id="PS50026">
    <property type="entry name" value="EGF_3"/>
    <property type="match status" value="3"/>
</dbReference>
<feature type="domain" description="C-type lectin" evidence="7">
    <location>
        <begin position="1167"/>
        <end position="1291"/>
    </location>
</feature>
<evidence type="ECO:0000256" key="5">
    <source>
        <dbReference type="SAM" id="SignalP"/>
    </source>
</evidence>
<proteinExistence type="predicted"/>
<comment type="subcellular location">
    <subcellularLocation>
        <location evidence="1">Secreted</location>
    </subcellularLocation>
</comment>
<dbReference type="InterPro" id="IPR001304">
    <property type="entry name" value="C-type_lectin-like"/>
</dbReference>
<keyword evidence="2" id="KW-0964">Secreted</keyword>
<dbReference type="Proteomes" id="UP001177023">
    <property type="component" value="Unassembled WGS sequence"/>
</dbReference>
<dbReference type="InterPro" id="IPR000742">
    <property type="entry name" value="EGF"/>
</dbReference>
<dbReference type="InterPro" id="IPR002035">
    <property type="entry name" value="VWF_A"/>
</dbReference>
<comment type="caution">
    <text evidence="9">The sequence shown here is derived from an EMBL/GenBank/DDBJ whole genome shotgun (WGS) entry which is preliminary data.</text>
</comment>
<evidence type="ECO:0000256" key="2">
    <source>
        <dbReference type="ARBA" id="ARBA00022525"/>
    </source>
</evidence>
<accession>A0AA36G9L3</accession>
<dbReference type="CDD" id="cd00037">
    <property type="entry name" value="CLECT"/>
    <property type="match status" value="1"/>
</dbReference>
<feature type="non-terminal residue" evidence="9">
    <location>
        <position position="1"/>
    </location>
</feature>
<feature type="domain" description="EGF-like" evidence="6">
    <location>
        <begin position="366"/>
        <end position="400"/>
    </location>
</feature>
<dbReference type="InterPro" id="IPR053295">
    <property type="entry name" value="Innate_immunity_reg"/>
</dbReference>
<dbReference type="CDD" id="cd00054">
    <property type="entry name" value="EGF_CA"/>
    <property type="match status" value="1"/>
</dbReference>
<dbReference type="PANTHER" id="PTHR47324">
    <property type="entry name" value="PROTEIN IRG-7-RELATED"/>
    <property type="match status" value="1"/>
</dbReference>
<evidence type="ECO:0000259" key="6">
    <source>
        <dbReference type="PROSITE" id="PS50026"/>
    </source>
</evidence>
<evidence type="ECO:0000313" key="10">
    <source>
        <dbReference type="Proteomes" id="UP001177023"/>
    </source>
</evidence>
<dbReference type="CDD" id="cd00198">
    <property type="entry name" value="vWFA"/>
    <property type="match status" value="1"/>
</dbReference>
<dbReference type="PANTHER" id="PTHR47324:SF2">
    <property type="entry name" value="EGF-LIKE DOMAIN-CONTAINING PROTEIN-RELATED"/>
    <property type="match status" value="1"/>
</dbReference>
<dbReference type="SMART" id="SM00034">
    <property type="entry name" value="CLECT"/>
    <property type="match status" value="1"/>
</dbReference>
<dbReference type="InterPro" id="IPR056861">
    <property type="entry name" value="HMCN1-like_VWA"/>
</dbReference>
<feature type="signal peptide" evidence="5">
    <location>
        <begin position="1"/>
        <end position="18"/>
    </location>
</feature>
<evidence type="ECO:0000256" key="1">
    <source>
        <dbReference type="ARBA" id="ARBA00004613"/>
    </source>
</evidence>
<evidence type="ECO:0000259" key="8">
    <source>
        <dbReference type="PROSITE" id="PS50234"/>
    </source>
</evidence>
<evidence type="ECO:0000256" key="4">
    <source>
        <dbReference type="PROSITE-ProRule" id="PRU00076"/>
    </source>
</evidence>
<dbReference type="PROSITE" id="PS00022">
    <property type="entry name" value="EGF_1"/>
    <property type="match status" value="3"/>
</dbReference>
<dbReference type="InterPro" id="IPR016187">
    <property type="entry name" value="CTDL_fold"/>
</dbReference>
<dbReference type="Pfam" id="PF00092">
    <property type="entry name" value="VWA"/>
    <property type="match status" value="1"/>
</dbReference>
<feature type="domain" description="EGF-like" evidence="6">
    <location>
        <begin position="1467"/>
        <end position="1501"/>
    </location>
</feature>
<keyword evidence="3 5" id="KW-0732">Signal</keyword>
<gene>
    <name evidence="9" type="ORF">MSPICULIGERA_LOCUS21197</name>
</gene>
<comment type="caution">
    <text evidence="4">Lacks conserved residue(s) required for the propagation of feature annotation.</text>
</comment>
<name>A0AA36G9L3_9BILA</name>
<dbReference type="Pfam" id="PF24415">
    <property type="entry name" value="Ig_Irg-7"/>
    <property type="match status" value="3"/>
</dbReference>
<keyword evidence="4" id="KW-1015">Disulfide bond</keyword>
<feature type="disulfide bond" evidence="4">
    <location>
        <begin position="390"/>
        <end position="399"/>
    </location>
</feature>
<evidence type="ECO:0000313" key="9">
    <source>
        <dbReference type="EMBL" id="CAJ0583084.1"/>
    </source>
</evidence>
<dbReference type="InterPro" id="IPR006582">
    <property type="entry name" value="MD_domain"/>
</dbReference>
<dbReference type="PROSITE" id="PS50041">
    <property type="entry name" value="C_TYPE_LECTIN_2"/>
    <property type="match status" value="1"/>
</dbReference>
<feature type="disulfide bond" evidence="4">
    <location>
        <begin position="871"/>
        <end position="880"/>
    </location>
</feature>
<dbReference type="Gene3D" id="2.10.25.10">
    <property type="entry name" value="Laminin"/>
    <property type="match status" value="3"/>
</dbReference>
<feature type="chain" id="PRO_5041443207" evidence="5">
    <location>
        <begin position="19"/>
        <end position="2158"/>
    </location>
</feature>
<feature type="disulfide bond" evidence="4">
    <location>
        <begin position="1491"/>
        <end position="1500"/>
    </location>
</feature>
<organism evidence="9 10">
    <name type="scientific">Mesorhabditis spiculigera</name>
    <dbReference type="NCBI Taxonomy" id="96644"/>
    <lineage>
        <taxon>Eukaryota</taxon>
        <taxon>Metazoa</taxon>
        <taxon>Ecdysozoa</taxon>
        <taxon>Nematoda</taxon>
        <taxon>Chromadorea</taxon>
        <taxon>Rhabditida</taxon>
        <taxon>Rhabditina</taxon>
        <taxon>Rhabditomorpha</taxon>
        <taxon>Rhabditoidea</taxon>
        <taxon>Rhabditidae</taxon>
        <taxon>Mesorhabditinae</taxon>
        <taxon>Mesorhabditis</taxon>
    </lineage>
</organism>
<protein>
    <submittedName>
        <fullName evidence="9">Uncharacterized protein</fullName>
    </submittedName>
</protein>
<dbReference type="SUPFAM" id="SSF56436">
    <property type="entry name" value="C-type lectin-like"/>
    <property type="match status" value="1"/>
</dbReference>